<dbReference type="Proteomes" id="UP000188937">
    <property type="component" value="Chromosome"/>
</dbReference>
<evidence type="ECO:0000256" key="1">
    <source>
        <dbReference type="ARBA" id="ARBA00022801"/>
    </source>
</evidence>
<dbReference type="GO" id="GO:0016787">
    <property type="term" value="F:hydrolase activity"/>
    <property type="evidence" value="ECO:0007669"/>
    <property type="project" value="UniProtKB-KW"/>
</dbReference>
<gene>
    <name evidence="3" type="ORF">A0U92_12705</name>
</gene>
<name>A0A1U9KIE7_ACEAC</name>
<protein>
    <submittedName>
        <fullName evidence="3">Isochorismatase</fullName>
    </submittedName>
</protein>
<dbReference type="KEGG" id="aace:A0U92_12705"/>
<dbReference type="InterPro" id="IPR000868">
    <property type="entry name" value="Isochorismatase-like_dom"/>
</dbReference>
<dbReference type="STRING" id="435.A0U92_12705"/>
<feature type="domain" description="Isochorismatase-like" evidence="2">
    <location>
        <begin position="11"/>
        <end position="200"/>
    </location>
</feature>
<evidence type="ECO:0000313" key="4">
    <source>
        <dbReference type="Proteomes" id="UP000188937"/>
    </source>
</evidence>
<dbReference type="InterPro" id="IPR036380">
    <property type="entry name" value="Isochorismatase-like_sf"/>
</dbReference>
<keyword evidence="4" id="KW-1185">Reference proteome</keyword>
<dbReference type="Pfam" id="PF00857">
    <property type="entry name" value="Isochorismatase"/>
    <property type="match status" value="1"/>
</dbReference>
<dbReference type="RefSeq" id="WP_077813551.1">
    <property type="nucleotide sequence ID" value="NZ_CP014692.1"/>
</dbReference>
<dbReference type="OrthoDB" id="9807387at2"/>
<dbReference type="AlphaFoldDB" id="A0A1U9KIE7"/>
<evidence type="ECO:0000259" key="2">
    <source>
        <dbReference type="Pfam" id="PF00857"/>
    </source>
</evidence>
<dbReference type="CDD" id="cd00431">
    <property type="entry name" value="cysteine_hydrolases"/>
    <property type="match status" value="1"/>
</dbReference>
<dbReference type="SUPFAM" id="SSF52499">
    <property type="entry name" value="Isochorismatase-like hydrolases"/>
    <property type="match status" value="1"/>
</dbReference>
<proteinExistence type="predicted"/>
<organism evidence="3 4">
    <name type="scientific">Acetobacter aceti</name>
    <dbReference type="NCBI Taxonomy" id="435"/>
    <lineage>
        <taxon>Bacteria</taxon>
        <taxon>Pseudomonadati</taxon>
        <taxon>Pseudomonadota</taxon>
        <taxon>Alphaproteobacteria</taxon>
        <taxon>Acetobacterales</taxon>
        <taxon>Acetobacteraceae</taxon>
        <taxon>Acetobacter</taxon>
        <taxon>Acetobacter subgen. Acetobacter</taxon>
    </lineage>
</organism>
<accession>A0A1U9KIE7</accession>
<keyword evidence="1" id="KW-0378">Hydrolase</keyword>
<sequence>MLSPSVQKNDSALVFIEFQHEWLSEEGVLQKRLVIDKECFRKSVIQASRVLETARSVGWNIAHAGLDFSDDREFLLFGRGENKFGLRGAIPKAGTWDRIGSSFVEPFVPRDGEFVVKGRSGASTLKNSTLDPFLRNNGISTIFLMGYATHICVESTLREAHDLGYNAYIVVDACAAFEKNQQDYMLENIVHHFGEKIDAQSLIMHMMGS</sequence>
<dbReference type="InterPro" id="IPR050272">
    <property type="entry name" value="Isochorismatase-like_hydrls"/>
</dbReference>
<reference evidence="3 4" key="1">
    <citation type="submission" date="2016-03" db="EMBL/GenBank/DDBJ databases">
        <title>Acetic acid bacteria sequencing.</title>
        <authorList>
            <person name="Brandt J."/>
            <person name="Jakob F."/>
            <person name="Vogel R.F."/>
        </authorList>
    </citation>
    <scope>NUCLEOTIDE SEQUENCE [LARGE SCALE GENOMIC DNA]</scope>
    <source>
        <strain evidence="3 4">TMW2.1153</strain>
    </source>
</reference>
<evidence type="ECO:0000313" key="3">
    <source>
        <dbReference type="EMBL" id="AQS85499.1"/>
    </source>
</evidence>
<dbReference type="PANTHER" id="PTHR43540">
    <property type="entry name" value="PEROXYUREIDOACRYLATE/UREIDOACRYLATE AMIDOHYDROLASE-RELATED"/>
    <property type="match status" value="1"/>
</dbReference>
<dbReference type="EMBL" id="CP014692">
    <property type="protein sequence ID" value="AQS85499.1"/>
    <property type="molecule type" value="Genomic_DNA"/>
</dbReference>
<dbReference type="Gene3D" id="3.40.50.850">
    <property type="entry name" value="Isochorismatase-like"/>
    <property type="match status" value="1"/>
</dbReference>